<dbReference type="STRING" id="392421.SAMN04488694_11472"/>
<keyword evidence="2" id="KW-1185">Reference proteome</keyword>
<name>A0A1I0HNB8_9EURY</name>
<dbReference type="OrthoDB" id="198190at2157"/>
<dbReference type="EMBL" id="FOIC01000014">
    <property type="protein sequence ID" value="SET85555.1"/>
    <property type="molecule type" value="Genomic_DNA"/>
</dbReference>
<dbReference type="Proteomes" id="UP000199320">
    <property type="component" value="Unassembled WGS sequence"/>
</dbReference>
<protein>
    <submittedName>
        <fullName evidence="1">Uncharacterized protein</fullName>
    </submittedName>
</protein>
<sequence length="299" mass="33535">MTSERPTVRPVTLGRLTELTHLCETAGKTTDEVEEALDITHRRARETILETTRIGLLEEYDGEGDEDAIYRTTPVGEEFLNAVRNENWAKADEILAVRSPHYGAFTESLSELEPVGPGELLDHLEEAHEFSPYSFNQTGIEVVGSWGERLGGIQRNAFTGDYYAVDREAVPPNFQYVLLEVYDALEETAGVDLRQRYLSIPRLRERTCERLGCPRAAFDRGLSKLCQENVGKLELSGAPLDTEAKDSALGIKQIELTDGESLVSTSQSTQQVMAGLEQFDKQYYYLAVYDRDITFTPDP</sequence>
<dbReference type="AlphaFoldDB" id="A0A1I0HNB8"/>
<accession>A0A1I0HNB8</accession>
<proteinExistence type="predicted"/>
<evidence type="ECO:0000313" key="1">
    <source>
        <dbReference type="EMBL" id="SET85555.1"/>
    </source>
</evidence>
<gene>
    <name evidence="1" type="ORF">SAMN04488694_11472</name>
</gene>
<organism evidence="1 2">
    <name type="scientific">Natrinema hispanicum</name>
    <dbReference type="NCBI Taxonomy" id="392421"/>
    <lineage>
        <taxon>Archaea</taxon>
        <taxon>Methanobacteriati</taxon>
        <taxon>Methanobacteriota</taxon>
        <taxon>Stenosarchaea group</taxon>
        <taxon>Halobacteria</taxon>
        <taxon>Halobacteriales</taxon>
        <taxon>Natrialbaceae</taxon>
        <taxon>Natrinema</taxon>
    </lineage>
</organism>
<reference evidence="2" key="1">
    <citation type="submission" date="2016-10" db="EMBL/GenBank/DDBJ databases">
        <authorList>
            <person name="Varghese N."/>
            <person name="Submissions S."/>
        </authorList>
    </citation>
    <scope>NUCLEOTIDE SEQUENCE [LARGE SCALE GENOMIC DNA]</scope>
    <source>
        <strain evidence="2">CDM_6</strain>
    </source>
</reference>
<evidence type="ECO:0000313" key="2">
    <source>
        <dbReference type="Proteomes" id="UP000199320"/>
    </source>
</evidence>
<dbReference type="RefSeq" id="WP_092933880.1">
    <property type="nucleotide sequence ID" value="NZ_FOIC01000014.1"/>
</dbReference>